<feature type="region of interest" description="Disordered" evidence="3">
    <location>
        <begin position="802"/>
        <end position="831"/>
    </location>
</feature>
<name>A0A395MLD4_9HYPO</name>
<dbReference type="SMART" id="SM00248">
    <property type="entry name" value="ANK"/>
    <property type="match status" value="3"/>
</dbReference>
<dbReference type="STRING" id="2594813.A0A395MLD4"/>
<comment type="caution">
    <text evidence="4">The sequence shown here is derived from an EMBL/GenBank/DDBJ whole genome shotgun (WGS) entry which is preliminary data.</text>
</comment>
<reference evidence="4 5" key="1">
    <citation type="journal article" date="2018" name="PLoS Pathog.">
        <title>Evolution of structural diversity of trichothecenes, a family of toxins produced by plant pathogenic and entomopathogenic fungi.</title>
        <authorList>
            <person name="Proctor R.H."/>
            <person name="McCormick S.P."/>
            <person name="Kim H.S."/>
            <person name="Cardoza R.E."/>
            <person name="Stanley A.M."/>
            <person name="Lindo L."/>
            <person name="Kelly A."/>
            <person name="Brown D.W."/>
            <person name="Lee T."/>
            <person name="Vaughan M.M."/>
            <person name="Alexander N.J."/>
            <person name="Busman M."/>
            <person name="Gutierrez S."/>
        </authorList>
    </citation>
    <scope>NUCLEOTIDE SEQUENCE [LARGE SCALE GENOMIC DNA]</scope>
    <source>
        <strain evidence="4 5">NRRL 13405</strain>
    </source>
</reference>
<keyword evidence="2" id="KW-0040">ANK repeat</keyword>
<protein>
    <submittedName>
        <fullName evidence="4">Uncharacterized protein</fullName>
    </submittedName>
</protein>
<evidence type="ECO:0000313" key="4">
    <source>
        <dbReference type="EMBL" id="RFN48577.1"/>
    </source>
</evidence>
<proteinExistence type="predicted"/>
<dbReference type="AlphaFoldDB" id="A0A395MLD4"/>
<keyword evidence="5" id="KW-1185">Reference proteome</keyword>
<dbReference type="InterPro" id="IPR002110">
    <property type="entry name" value="Ankyrin_rpt"/>
</dbReference>
<dbReference type="Gene3D" id="1.25.40.20">
    <property type="entry name" value="Ankyrin repeat-containing domain"/>
    <property type="match status" value="2"/>
</dbReference>
<evidence type="ECO:0000256" key="1">
    <source>
        <dbReference type="ARBA" id="ARBA00022737"/>
    </source>
</evidence>
<dbReference type="Proteomes" id="UP000265631">
    <property type="component" value="Unassembled WGS sequence"/>
</dbReference>
<gene>
    <name evidence="4" type="ORF">FIE12Z_7157</name>
</gene>
<organism evidence="4 5">
    <name type="scientific">Fusarium flagelliforme</name>
    <dbReference type="NCBI Taxonomy" id="2675880"/>
    <lineage>
        <taxon>Eukaryota</taxon>
        <taxon>Fungi</taxon>
        <taxon>Dikarya</taxon>
        <taxon>Ascomycota</taxon>
        <taxon>Pezizomycotina</taxon>
        <taxon>Sordariomycetes</taxon>
        <taxon>Hypocreomycetidae</taxon>
        <taxon>Hypocreales</taxon>
        <taxon>Nectriaceae</taxon>
        <taxon>Fusarium</taxon>
        <taxon>Fusarium incarnatum-equiseti species complex</taxon>
    </lineage>
</organism>
<evidence type="ECO:0000256" key="2">
    <source>
        <dbReference type="ARBA" id="ARBA00023043"/>
    </source>
</evidence>
<evidence type="ECO:0000313" key="5">
    <source>
        <dbReference type="Proteomes" id="UP000265631"/>
    </source>
</evidence>
<dbReference type="InterPro" id="IPR036770">
    <property type="entry name" value="Ankyrin_rpt-contain_sf"/>
</dbReference>
<sequence length="831" mass="91599">MPSQEEQAQQALIQRQRQQIAIAAQRSAALFQRQTMSNQQMASTQIGNNQMGNQMGSTYDDVPLEPGDEPASLLSSPDLSLFLSACRNDDLPTIEATVSSKRRSPRFLVEGLSIALANGKVEVARFLLESGASISRAIPNLILLNAPADKRILLFEALTQHGWTVNTPGFYGEVLLPKVIGTKDGPLIDWFLTEGADPDLGSQKLFEDRLGEPDKESCDSLEAAARTGNVDLVRKLLDAGAKISNGAPLYCAAGVCPPGMNPYQAKIEPSETFDIGMIPVMELLVNRGAGVNDRIISRHMVPPYPLEVAIMAGAVERVKWLLGRGADPGLTGYYGRKIRDWPTELAASSSDILTGLFECADPAPPRFSPCVRDGKLRLEPVYHPPWQQFNLEHHQDGFFAVDRLDPMSTSYTASAAMAAPSTSTMPPLHYPPYMRFDSNSDAEFRAHLDRLMASGDIEDLWYLVQNSGYYKVVQIFPRYRNTQPRPTQRVCQGGNDCFNRPGPERTGKMSDLEAWFQLGPVAVSIYDYHLPLPISPPVTLPCSCPPATSPDGRILDGPKVHSRPCNANTRLNGWYVATLNPTWVSQCGNTSGHWYGAPAPHRRGAAGVKGLYGCTAIIIVSEAGAYISHIWESPAFVHRDHKRKRTKEIEENVWNALRDGTERGCVLSITSLVGTHQSPGPLHPTKNPRVVIVTPWRLIEDGDTRRELRHGKAVKVLRKGLESFFSGGISEVGYHATDEIRSTEVGFLGRAVVEFDMAKPGIYTDHNGSTWPRGRWRVWVEDKIVARHEFNIKSLATPLYGNSNAQSQPEPSRFCWYPSTSSTTERGYGGG</sequence>
<keyword evidence="1" id="KW-0677">Repeat</keyword>
<dbReference type="GO" id="GO:0005634">
    <property type="term" value="C:nucleus"/>
    <property type="evidence" value="ECO:0007669"/>
    <property type="project" value="TreeGrafter"/>
</dbReference>
<dbReference type="PANTHER" id="PTHR24189">
    <property type="entry name" value="MYOTROPHIN"/>
    <property type="match status" value="1"/>
</dbReference>
<evidence type="ECO:0000256" key="3">
    <source>
        <dbReference type="SAM" id="MobiDB-lite"/>
    </source>
</evidence>
<accession>A0A395MLD4</accession>
<dbReference type="EMBL" id="PXXK01000203">
    <property type="protein sequence ID" value="RFN48577.1"/>
    <property type="molecule type" value="Genomic_DNA"/>
</dbReference>
<dbReference type="SUPFAM" id="SSF48403">
    <property type="entry name" value="Ankyrin repeat"/>
    <property type="match status" value="1"/>
</dbReference>
<dbReference type="InterPro" id="IPR050745">
    <property type="entry name" value="Multifunctional_regulatory"/>
</dbReference>
<dbReference type="GO" id="GO:0005737">
    <property type="term" value="C:cytoplasm"/>
    <property type="evidence" value="ECO:0007669"/>
    <property type="project" value="TreeGrafter"/>
</dbReference>
<dbReference type="PANTHER" id="PTHR24189:SF50">
    <property type="entry name" value="ANKYRIN REPEAT AND SOCS BOX PROTEIN 2"/>
    <property type="match status" value="1"/>
</dbReference>